<sequence>MTGGAVPQQHPPQMYGQQPYPAVPGQPYGGQYAQPPSSGGGAKVALIIGGAFVLVLILGAVAFFVFSDGGAGGLNSSDPREVADG</sequence>
<evidence type="ECO:0000313" key="3">
    <source>
        <dbReference type="EMBL" id="WUV47974.1"/>
    </source>
</evidence>
<protein>
    <submittedName>
        <fullName evidence="3">Uncharacterized protein</fullName>
    </submittedName>
</protein>
<evidence type="ECO:0000256" key="1">
    <source>
        <dbReference type="SAM" id="MobiDB-lite"/>
    </source>
</evidence>
<feature type="region of interest" description="Disordered" evidence="1">
    <location>
        <begin position="1"/>
        <end position="41"/>
    </location>
</feature>
<evidence type="ECO:0000256" key="2">
    <source>
        <dbReference type="SAM" id="Phobius"/>
    </source>
</evidence>
<dbReference type="EMBL" id="CP109441">
    <property type="protein sequence ID" value="WUV47974.1"/>
    <property type="molecule type" value="Genomic_DNA"/>
</dbReference>
<name>A0ABZ1Z1S0_9NOCA</name>
<keyword evidence="4" id="KW-1185">Reference proteome</keyword>
<gene>
    <name evidence="3" type="ORF">OG563_07100</name>
</gene>
<organism evidence="3 4">
    <name type="scientific">Nocardia vinacea</name>
    <dbReference type="NCBI Taxonomy" id="96468"/>
    <lineage>
        <taxon>Bacteria</taxon>
        <taxon>Bacillati</taxon>
        <taxon>Actinomycetota</taxon>
        <taxon>Actinomycetes</taxon>
        <taxon>Mycobacteriales</taxon>
        <taxon>Nocardiaceae</taxon>
        <taxon>Nocardia</taxon>
    </lineage>
</organism>
<evidence type="ECO:0000313" key="4">
    <source>
        <dbReference type="Proteomes" id="UP001432062"/>
    </source>
</evidence>
<dbReference type="Proteomes" id="UP001432062">
    <property type="component" value="Chromosome"/>
</dbReference>
<feature type="transmembrane region" description="Helical" evidence="2">
    <location>
        <begin position="44"/>
        <end position="66"/>
    </location>
</feature>
<proteinExistence type="predicted"/>
<reference evidence="3" key="1">
    <citation type="submission" date="2022-10" db="EMBL/GenBank/DDBJ databases">
        <title>The complete genomes of actinobacterial strains from the NBC collection.</title>
        <authorList>
            <person name="Joergensen T.S."/>
            <person name="Alvarez Arevalo M."/>
            <person name="Sterndorff E.B."/>
            <person name="Faurdal D."/>
            <person name="Vuksanovic O."/>
            <person name="Mourched A.-S."/>
            <person name="Charusanti P."/>
            <person name="Shaw S."/>
            <person name="Blin K."/>
            <person name="Weber T."/>
        </authorList>
    </citation>
    <scope>NUCLEOTIDE SEQUENCE</scope>
    <source>
        <strain evidence="3">NBC_01482</strain>
    </source>
</reference>
<dbReference type="RefSeq" id="WP_329412217.1">
    <property type="nucleotide sequence ID" value="NZ_CP109441.1"/>
</dbReference>
<keyword evidence="2" id="KW-0812">Transmembrane</keyword>
<keyword evidence="2" id="KW-1133">Transmembrane helix</keyword>
<keyword evidence="2" id="KW-0472">Membrane</keyword>
<accession>A0ABZ1Z1S0</accession>